<comment type="subcellular location">
    <subcellularLocation>
        <location evidence="8">Cytoplasm</location>
    </subcellularLocation>
</comment>
<dbReference type="Proteomes" id="UP000031449">
    <property type="component" value="Chromosome"/>
</dbReference>
<evidence type="ECO:0000256" key="7">
    <source>
        <dbReference type="ARBA" id="ARBA00022993"/>
    </source>
</evidence>
<evidence type="ECO:0000256" key="3">
    <source>
        <dbReference type="ARBA" id="ARBA00022679"/>
    </source>
</evidence>
<evidence type="ECO:0000256" key="9">
    <source>
        <dbReference type="NCBIfam" id="TIGR00152"/>
    </source>
</evidence>
<keyword evidence="5 8" id="KW-0418">Kinase</keyword>
<dbReference type="FunFam" id="3.40.50.300:FF:000991">
    <property type="entry name" value="Dephospho-CoA kinase"/>
    <property type="match status" value="1"/>
</dbReference>
<sequence length="198" mass="22231">MIIGLTGSIATGKSTIAKELIDLGYTVIDADQSARKVVEPGEEANVKIREVFGDEVFTKDGHLDRPKLGEIIFNDEEKRKQLNGIVHPAVRADMLAQKDQAFENGKQTVFLDIPLLFESGLQWMVEKVLVVYAPADLQKDRLMKRNDFSEEEAASRIASQIPVEQKREQADAVIDNSGTVEQSIEQLNQLIKDWQLRP</sequence>
<dbReference type="PANTHER" id="PTHR10695:SF46">
    <property type="entry name" value="BIFUNCTIONAL COENZYME A SYNTHASE-RELATED"/>
    <property type="match status" value="1"/>
</dbReference>
<name>A0A0B5ANK8_9BACL</name>
<keyword evidence="2 8" id="KW-0963">Cytoplasm</keyword>
<protein>
    <recommendedName>
        <fullName evidence="8 9">Dephospho-CoA kinase</fullName>
        <ecNumber evidence="8 9">2.7.1.24</ecNumber>
    </recommendedName>
    <alternativeName>
        <fullName evidence="8">Dephosphocoenzyme A kinase</fullName>
    </alternativeName>
</protein>
<dbReference type="CDD" id="cd02022">
    <property type="entry name" value="DPCK"/>
    <property type="match status" value="1"/>
</dbReference>
<dbReference type="HOGENOM" id="CLU_057180_0_0_9"/>
<keyword evidence="7 8" id="KW-0173">Coenzyme A biosynthesis</keyword>
<dbReference type="KEGG" id="jeo:JMA_24140"/>
<dbReference type="NCBIfam" id="TIGR00152">
    <property type="entry name" value="dephospho-CoA kinase"/>
    <property type="match status" value="1"/>
</dbReference>
<comment type="pathway">
    <text evidence="8">Cofactor biosynthesis; coenzyme A biosynthesis; CoA from (R)-pantothenate: step 5/5.</text>
</comment>
<organism evidence="10 11">
    <name type="scientific">Jeotgalibacillus malaysiensis</name>
    <dbReference type="NCBI Taxonomy" id="1508404"/>
    <lineage>
        <taxon>Bacteria</taxon>
        <taxon>Bacillati</taxon>
        <taxon>Bacillota</taxon>
        <taxon>Bacilli</taxon>
        <taxon>Bacillales</taxon>
        <taxon>Caryophanaceae</taxon>
        <taxon>Jeotgalibacillus</taxon>
    </lineage>
</organism>
<dbReference type="GO" id="GO:0005737">
    <property type="term" value="C:cytoplasm"/>
    <property type="evidence" value="ECO:0007669"/>
    <property type="project" value="UniProtKB-SubCell"/>
</dbReference>
<keyword evidence="11" id="KW-1185">Reference proteome</keyword>
<gene>
    <name evidence="8" type="primary">coaE</name>
    <name evidence="10" type="ORF">JMA_24140</name>
</gene>
<evidence type="ECO:0000313" key="10">
    <source>
        <dbReference type="EMBL" id="AJD91731.1"/>
    </source>
</evidence>
<dbReference type="STRING" id="1508404.JMA_24140"/>
<evidence type="ECO:0000256" key="4">
    <source>
        <dbReference type="ARBA" id="ARBA00022741"/>
    </source>
</evidence>
<dbReference type="InterPro" id="IPR027417">
    <property type="entry name" value="P-loop_NTPase"/>
</dbReference>
<dbReference type="Pfam" id="PF01121">
    <property type="entry name" value="CoaE"/>
    <property type="match status" value="1"/>
</dbReference>
<dbReference type="EC" id="2.7.1.24" evidence="8 9"/>
<dbReference type="InterPro" id="IPR001977">
    <property type="entry name" value="Depp_CoAkinase"/>
</dbReference>
<feature type="binding site" evidence="8">
    <location>
        <begin position="10"/>
        <end position="15"/>
    </location>
    <ligand>
        <name>ATP</name>
        <dbReference type="ChEBI" id="CHEBI:30616"/>
    </ligand>
</feature>
<evidence type="ECO:0000256" key="1">
    <source>
        <dbReference type="ARBA" id="ARBA00009018"/>
    </source>
</evidence>
<evidence type="ECO:0000256" key="2">
    <source>
        <dbReference type="ARBA" id="ARBA00022490"/>
    </source>
</evidence>
<keyword evidence="4 8" id="KW-0547">Nucleotide-binding</keyword>
<dbReference type="UniPathway" id="UPA00241">
    <property type="reaction ID" value="UER00356"/>
</dbReference>
<dbReference type="PROSITE" id="PS51219">
    <property type="entry name" value="DPCK"/>
    <property type="match status" value="1"/>
</dbReference>
<evidence type="ECO:0000256" key="6">
    <source>
        <dbReference type="ARBA" id="ARBA00022840"/>
    </source>
</evidence>
<dbReference type="EMBL" id="CP009416">
    <property type="protein sequence ID" value="AJD91731.1"/>
    <property type="molecule type" value="Genomic_DNA"/>
</dbReference>
<proteinExistence type="inferred from homology"/>
<evidence type="ECO:0000256" key="5">
    <source>
        <dbReference type="ARBA" id="ARBA00022777"/>
    </source>
</evidence>
<dbReference type="SUPFAM" id="SSF52540">
    <property type="entry name" value="P-loop containing nucleoside triphosphate hydrolases"/>
    <property type="match status" value="1"/>
</dbReference>
<keyword evidence="6 8" id="KW-0067">ATP-binding</keyword>
<dbReference type="AlphaFoldDB" id="A0A0B5ANK8"/>
<comment type="similarity">
    <text evidence="1 8">Belongs to the CoaE family.</text>
</comment>
<dbReference type="PANTHER" id="PTHR10695">
    <property type="entry name" value="DEPHOSPHO-COA KINASE-RELATED"/>
    <property type="match status" value="1"/>
</dbReference>
<evidence type="ECO:0000313" key="11">
    <source>
        <dbReference type="Proteomes" id="UP000031449"/>
    </source>
</evidence>
<dbReference type="GO" id="GO:0005524">
    <property type="term" value="F:ATP binding"/>
    <property type="evidence" value="ECO:0007669"/>
    <property type="project" value="UniProtKB-UniRule"/>
</dbReference>
<dbReference type="GO" id="GO:0015937">
    <property type="term" value="P:coenzyme A biosynthetic process"/>
    <property type="evidence" value="ECO:0007669"/>
    <property type="project" value="UniProtKB-UniRule"/>
</dbReference>
<accession>A0A0B5ANK8</accession>
<evidence type="ECO:0000256" key="8">
    <source>
        <dbReference type="HAMAP-Rule" id="MF_00376"/>
    </source>
</evidence>
<comment type="catalytic activity">
    <reaction evidence="8">
        <text>3'-dephospho-CoA + ATP = ADP + CoA + H(+)</text>
        <dbReference type="Rhea" id="RHEA:18245"/>
        <dbReference type="ChEBI" id="CHEBI:15378"/>
        <dbReference type="ChEBI" id="CHEBI:30616"/>
        <dbReference type="ChEBI" id="CHEBI:57287"/>
        <dbReference type="ChEBI" id="CHEBI:57328"/>
        <dbReference type="ChEBI" id="CHEBI:456216"/>
        <dbReference type="EC" id="2.7.1.24"/>
    </reaction>
</comment>
<dbReference type="GO" id="GO:0004140">
    <property type="term" value="F:dephospho-CoA kinase activity"/>
    <property type="evidence" value="ECO:0007669"/>
    <property type="project" value="UniProtKB-UniRule"/>
</dbReference>
<dbReference type="HAMAP" id="MF_00376">
    <property type="entry name" value="Dephospho_CoA_kinase"/>
    <property type="match status" value="1"/>
</dbReference>
<keyword evidence="3 8" id="KW-0808">Transferase</keyword>
<dbReference type="Gene3D" id="3.40.50.300">
    <property type="entry name" value="P-loop containing nucleotide triphosphate hydrolases"/>
    <property type="match status" value="1"/>
</dbReference>
<comment type="function">
    <text evidence="8">Catalyzes the phosphorylation of the 3'-hydroxyl group of dephosphocoenzyme A to form coenzyme A.</text>
</comment>
<reference evidence="10 11" key="1">
    <citation type="submission" date="2014-08" db="EMBL/GenBank/DDBJ databases">
        <title>Complete genome of a marine bacteria Jeotgalibacillus malaysiensis.</title>
        <authorList>
            <person name="Yaakop A.S."/>
            <person name="Chan K.-G."/>
            <person name="Goh K.M."/>
        </authorList>
    </citation>
    <scope>NUCLEOTIDE SEQUENCE [LARGE SCALE GENOMIC DNA]</scope>
    <source>
        <strain evidence="10 11">D5</strain>
    </source>
</reference>